<evidence type="ECO:0000313" key="2">
    <source>
        <dbReference type="Proteomes" id="UP000247602"/>
    </source>
</evidence>
<feature type="non-terminal residue" evidence="1">
    <location>
        <position position="1"/>
    </location>
</feature>
<comment type="caution">
    <text evidence="1">The sequence shown here is derived from an EMBL/GenBank/DDBJ whole genome shotgun (WGS) entry which is preliminary data.</text>
</comment>
<name>A0A323V9Q9_9ACTN</name>
<sequence>LVLDARRAGLHLELENAGPARRTELALTPEVRAAVVAVPPEEAAWQVPLGLAARAAPRTAVVHLDTFRPGRTDRGPGRRIWVQPEDDVPHVRDRLTRLRDAVGLHPGQLGVARSLVTAAAQVLGSADVLLCSAVQADELGLHWRPLGELAVVRGYDVAGQGREDAERLRGELHASVGRCLGVPGDDGWPA</sequence>
<dbReference type="Proteomes" id="UP000247602">
    <property type="component" value="Unassembled WGS sequence"/>
</dbReference>
<proteinExistence type="predicted"/>
<gene>
    <name evidence="1" type="ORF">DMO24_09935</name>
</gene>
<organism evidence="1 2">
    <name type="scientific">Modestobacter versicolor</name>
    <dbReference type="NCBI Taxonomy" id="429133"/>
    <lineage>
        <taxon>Bacteria</taxon>
        <taxon>Bacillati</taxon>
        <taxon>Actinomycetota</taxon>
        <taxon>Actinomycetes</taxon>
        <taxon>Geodermatophilales</taxon>
        <taxon>Geodermatophilaceae</taxon>
        <taxon>Modestobacter</taxon>
    </lineage>
</organism>
<evidence type="ECO:0000313" key="1">
    <source>
        <dbReference type="EMBL" id="PZA21489.1"/>
    </source>
</evidence>
<dbReference type="EMBL" id="QKNV01000085">
    <property type="protein sequence ID" value="PZA21489.1"/>
    <property type="molecule type" value="Genomic_DNA"/>
</dbReference>
<reference evidence="1 2" key="1">
    <citation type="submission" date="2018-06" db="EMBL/GenBank/DDBJ databases">
        <title>Draft genome sequence of Modestobacter versicolor CP153-2.</title>
        <authorList>
            <person name="Gundlapally S.R."/>
        </authorList>
    </citation>
    <scope>NUCLEOTIDE SEQUENCE [LARGE SCALE GENOMIC DNA]</scope>
    <source>
        <strain evidence="1 2">CP153-2</strain>
    </source>
</reference>
<dbReference type="AlphaFoldDB" id="A0A323V9Q9"/>
<accession>A0A323V9Q9</accession>
<protein>
    <submittedName>
        <fullName evidence="1">LysR family transcriptional regulator</fullName>
    </submittedName>
</protein>
<keyword evidence="2" id="KW-1185">Reference proteome</keyword>